<keyword evidence="2" id="KW-1185">Reference proteome</keyword>
<organism evidence="1 2">
    <name type="scientific">Scyliorhinus torazame</name>
    <name type="common">Cloudy catshark</name>
    <name type="synonym">Catulus torazame</name>
    <dbReference type="NCBI Taxonomy" id="75743"/>
    <lineage>
        <taxon>Eukaryota</taxon>
        <taxon>Metazoa</taxon>
        <taxon>Chordata</taxon>
        <taxon>Craniata</taxon>
        <taxon>Vertebrata</taxon>
        <taxon>Chondrichthyes</taxon>
        <taxon>Elasmobranchii</taxon>
        <taxon>Galeomorphii</taxon>
        <taxon>Galeoidea</taxon>
        <taxon>Carcharhiniformes</taxon>
        <taxon>Scyliorhinidae</taxon>
        <taxon>Scyliorhinus</taxon>
    </lineage>
</organism>
<feature type="non-terminal residue" evidence="1">
    <location>
        <position position="65"/>
    </location>
</feature>
<dbReference type="OrthoDB" id="295078at2759"/>
<sequence>RLRTENRLLKQRIETLEKGQVTRAQEAEENYVIKRELAVAKQQFSTTSEKLEQAQSTIQELQELR</sequence>
<dbReference type="AlphaFoldDB" id="A0A401PYH8"/>
<name>A0A401PYH8_SCYTO</name>
<evidence type="ECO:0000313" key="1">
    <source>
        <dbReference type="EMBL" id="GCB78191.1"/>
    </source>
</evidence>
<protein>
    <submittedName>
        <fullName evidence="1">Uncharacterized protein</fullName>
    </submittedName>
</protein>
<dbReference type="EMBL" id="BFAA01018301">
    <property type="protein sequence ID" value="GCB78191.1"/>
    <property type="molecule type" value="Genomic_DNA"/>
</dbReference>
<reference evidence="1 2" key="1">
    <citation type="journal article" date="2018" name="Nat. Ecol. Evol.">
        <title>Shark genomes provide insights into elasmobranch evolution and the origin of vertebrates.</title>
        <authorList>
            <person name="Hara Y"/>
            <person name="Yamaguchi K"/>
            <person name="Onimaru K"/>
            <person name="Kadota M"/>
            <person name="Koyanagi M"/>
            <person name="Keeley SD"/>
            <person name="Tatsumi K"/>
            <person name="Tanaka K"/>
            <person name="Motone F"/>
            <person name="Kageyama Y"/>
            <person name="Nozu R"/>
            <person name="Adachi N"/>
            <person name="Nishimura O"/>
            <person name="Nakagawa R"/>
            <person name="Tanegashima C"/>
            <person name="Kiyatake I"/>
            <person name="Matsumoto R"/>
            <person name="Murakumo K"/>
            <person name="Nishida K"/>
            <person name="Terakita A"/>
            <person name="Kuratani S"/>
            <person name="Sato K"/>
            <person name="Hyodo S Kuraku.S."/>
        </authorList>
    </citation>
    <scope>NUCLEOTIDE SEQUENCE [LARGE SCALE GENOMIC DNA]</scope>
</reference>
<dbReference type="Proteomes" id="UP000288216">
    <property type="component" value="Unassembled WGS sequence"/>
</dbReference>
<dbReference type="STRING" id="75743.A0A401PYH8"/>
<accession>A0A401PYH8</accession>
<gene>
    <name evidence="1" type="ORF">scyTo_0021175</name>
</gene>
<feature type="non-terminal residue" evidence="1">
    <location>
        <position position="1"/>
    </location>
</feature>
<proteinExistence type="predicted"/>
<evidence type="ECO:0000313" key="2">
    <source>
        <dbReference type="Proteomes" id="UP000288216"/>
    </source>
</evidence>
<comment type="caution">
    <text evidence="1">The sequence shown here is derived from an EMBL/GenBank/DDBJ whole genome shotgun (WGS) entry which is preliminary data.</text>
</comment>